<keyword evidence="5 12" id="KW-0812">Transmembrane</keyword>
<keyword evidence="16" id="KW-1185">Reference proteome</keyword>
<dbReference type="GO" id="GO:0015421">
    <property type="term" value="F:ABC-type oligopeptide transporter activity"/>
    <property type="evidence" value="ECO:0007669"/>
    <property type="project" value="TreeGrafter"/>
</dbReference>
<keyword evidence="2" id="KW-0813">Transport</keyword>
<sequence length="631" mass="68236">MRLIFGYVRRHWGLAAIAVAFLTIETLSDLLQPTLMSMIVDDGVARRDVNAVLNWGVVMLAVAFAGAIGAVVRNIYASRASQLIGKDIRSDAYGKVMSLTFEEVDRLQPGAIITRITNDVTQIQNFTQGLMRVMLKSPITCIGAIALIIMQIPEQAPVVAAILAIAGVLIWMNMTRSFPRFLTVQKALDKLGTISREFLRSVRVVKAFGAQRQEAERFDAAAGDFATANIRATRVNATYGPLINLTVNMGIVALLWLSRAQNPGRIGALMASMNYMTQVLFALGRVAMILNSSVRASASSRRIGEIFEQPSEERVIDSGTVVDSDTVSDGSGVVPAGSGETAPPDNRNQPNPPDAKHLALRFTSVSYRYASAADDAVHDVDLSVLRGVTLGIIGPTGSGKSTLVSLIPRFYEPSRGHIELDGADIAAIDVETLRERIALVPQEPVLFSGTIRSNLLWGNPEASEAQLREAVRLACASEFIDELPNGLDSVIGQGGVNLSGGQKQRISLARALTRRPEVLILDDCTSALDSTTEQRVLDHLRELAAHEQGLTTMLISQRISTVRRCSSIAVMDGGTVVATGSHDALMECSPQYRSIYDSQIGETCSDEQHSDTQHSGEQHSDELQTGEEARQ</sequence>
<dbReference type="Gene3D" id="3.40.50.300">
    <property type="entry name" value="P-loop containing nucleotide triphosphate hydrolases"/>
    <property type="match status" value="1"/>
</dbReference>
<evidence type="ECO:0000259" key="14">
    <source>
        <dbReference type="PROSITE" id="PS50929"/>
    </source>
</evidence>
<dbReference type="CDD" id="cd18548">
    <property type="entry name" value="ABC_6TM_Tm287_like"/>
    <property type="match status" value="1"/>
</dbReference>
<dbReference type="EMBL" id="QDAG01000004">
    <property type="protein sequence ID" value="KAE8128811.1"/>
    <property type="molecule type" value="Genomic_DNA"/>
</dbReference>
<dbReference type="InterPro" id="IPR011527">
    <property type="entry name" value="ABC1_TM_dom"/>
</dbReference>
<dbReference type="InterPro" id="IPR017871">
    <property type="entry name" value="ABC_transporter-like_CS"/>
</dbReference>
<feature type="transmembrane region" description="Helical" evidence="12">
    <location>
        <begin position="239"/>
        <end position="257"/>
    </location>
</feature>
<dbReference type="PANTHER" id="PTHR43394:SF1">
    <property type="entry name" value="ATP-BINDING CASSETTE SUB-FAMILY B MEMBER 10, MITOCHONDRIAL"/>
    <property type="match status" value="1"/>
</dbReference>
<evidence type="ECO:0000256" key="7">
    <source>
        <dbReference type="ARBA" id="ARBA00022840"/>
    </source>
</evidence>
<feature type="domain" description="ABC transmembrane type-1" evidence="14">
    <location>
        <begin position="16"/>
        <end position="295"/>
    </location>
</feature>
<dbReference type="SUPFAM" id="SSF90123">
    <property type="entry name" value="ABC transporter transmembrane region"/>
    <property type="match status" value="1"/>
</dbReference>
<feature type="transmembrane region" description="Helical" evidence="12">
    <location>
        <begin position="133"/>
        <end position="152"/>
    </location>
</feature>
<feature type="compositionally biased region" description="Basic and acidic residues" evidence="11">
    <location>
        <begin position="606"/>
        <end position="631"/>
    </location>
</feature>
<dbReference type="InterPro" id="IPR036640">
    <property type="entry name" value="ABC1_TM_sf"/>
</dbReference>
<feature type="transmembrane region" description="Helical" evidence="12">
    <location>
        <begin position="52"/>
        <end position="76"/>
    </location>
</feature>
<dbReference type="Pfam" id="PF00005">
    <property type="entry name" value="ABC_tran"/>
    <property type="match status" value="1"/>
</dbReference>
<accession>A0A5N6S6A9</accession>
<comment type="similarity">
    <text evidence="10">Belongs to the ABC transporter superfamily. Siderophore-Fe(3+) uptake transporter (SIUT) (TC 3.A.1.21) family.</text>
</comment>
<dbReference type="GO" id="GO:0005886">
    <property type="term" value="C:plasma membrane"/>
    <property type="evidence" value="ECO:0007669"/>
    <property type="project" value="UniProtKB-SubCell"/>
</dbReference>
<protein>
    <submittedName>
        <fullName evidence="15">ABC transporter ATP-binding protein</fullName>
    </submittedName>
</protein>
<dbReference type="InterPro" id="IPR027417">
    <property type="entry name" value="P-loop_NTPase"/>
</dbReference>
<keyword evidence="3" id="KW-1003">Cell membrane</keyword>
<keyword evidence="4" id="KW-0997">Cell inner membrane</keyword>
<dbReference type="GO" id="GO:0005524">
    <property type="term" value="F:ATP binding"/>
    <property type="evidence" value="ECO:0007669"/>
    <property type="project" value="UniProtKB-KW"/>
</dbReference>
<dbReference type="AlphaFoldDB" id="A0A5N6S6A9"/>
<dbReference type="GeneID" id="78127043"/>
<feature type="region of interest" description="Disordered" evidence="11">
    <location>
        <begin position="319"/>
        <end position="355"/>
    </location>
</feature>
<evidence type="ECO:0000256" key="4">
    <source>
        <dbReference type="ARBA" id="ARBA00022519"/>
    </source>
</evidence>
<dbReference type="SMART" id="SM00382">
    <property type="entry name" value="AAA"/>
    <property type="match status" value="1"/>
</dbReference>
<evidence type="ECO:0000256" key="6">
    <source>
        <dbReference type="ARBA" id="ARBA00022741"/>
    </source>
</evidence>
<keyword evidence="6" id="KW-0547">Nucleotide-binding</keyword>
<dbReference type="Pfam" id="PF00664">
    <property type="entry name" value="ABC_membrane"/>
    <property type="match status" value="1"/>
</dbReference>
<dbReference type="InterPro" id="IPR003593">
    <property type="entry name" value="AAA+_ATPase"/>
</dbReference>
<keyword evidence="8 12" id="KW-1133">Transmembrane helix</keyword>
<dbReference type="FunFam" id="3.40.50.300:FF:000221">
    <property type="entry name" value="Multidrug ABC transporter ATP-binding protein"/>
    <property type="match status" value="1"/>
</dbReference>
<evidence type="ECO:0000313" key="16">
    <source>
        <dbReference type="Proteomes" id="UP000325415"/>
    </source>
</evidence>
<dbReference type="GO" id="GO:0016887">
    <property type="term" value="F:ATP hydrolysis activity"/>
    <property type="evidence" value="ECO:0007669"/>
    <property type="project" value="InterPro"/>
</dbReference>
<gene>
    <name evidence="15" type="ORF">DDE84_05020</name>
</gene>
<dbReference type="Proteomes" id="UP000325415">
    <property type="component" value="Unassembled WGS sequence"/>
</dbReference>
<organism evidence="15 16">
    <name type="scientific">Bifidobacterium tibiigranuli</name>
    <dbReference type="NCBI Taxonomy" id="2172043"/>
    <lineage>
        <taxon>Bacteria</taxon>
        <taxon>Bacillati</taxon>
        <taxon>Actinomycetota</taxon>
        <taxon>Actinomycetes</taxon>
        <taxon>Bifidobacteriales</taxon>
        <taxon>Bifidobacteriaceae</taxon>
        <taxon>Bifidobacterium</taxon>
    </lineage>
</organism>
<dbReference type="SUPFAM" id="SSF52540">
    <property type="entry name" value="P-loop containing nucleoside triphosphate hydrolases"/>
    <property type="match status" value="1"/>
</dbReference>
<evidence type="ECO:0000256" key="1">
    <source>
        <dbReference type="ARBA" id="ARBA00004429"/>
    </source>
</evidence>
<evidence type="ECO:0000256" key="9">
    <source>
        <dbReference type="ARBA" id="ARBA00023136"/>
    </source>
</evidence>
<dbReference type="InterPro" id="IPR039421">
    <property type="entry name" value="Type_1_exporter"/>
</dbReference>
<dbReference type="RefSeq" id="WP_152580603.1">
    <property type="nucleotide sequence ID" value="NZ_JAKVIV010000013.1"/>
</dbReference>
<evidence type="ECO:0000259" key="13">
    <source>
        <dbReference type="PROSITE" id="PS50893"/>
    </source>
</evidence>
<comment type="subcellular location">
    <subcellularLocation>
        <location evidence="1">Cell inner membrane</location>
        <topology evidence="1">Multi-pass membrane protein</topology>
    </subcellularLocation>
</comment>
<evidence type="ECO:0000256" key="2">
    <source>
        <dbReference type="ARBA" id="ARBA00022448"/>
    </source>
</evidence>
<dbReference type="InterPro" id="IPR003439">
    <property type="entry name" value="ABC_transporter-like_ATP-bd"/>
</dbReference>
<feature type="domain" description="ABC transporter" evidence="13">
    <location>
        <begin position="360"/>
        <end position="598"/>
    </location>
</feature>
<feature type="region of interest" description="Disordered" evidence="11">
    <location>
        <begin position="602"/>
        <end position="631"/>
    </location>
</feature>
<dbReference type="OrthoDB" id="9806127at2"/>
<evidence type="ECO:0000256" key="8">
    <source>
        <dbReference type="ARBA" id="ARBA00022989"/>
    </source>
</evidence>
<evidence type="ECO:0000256" key="11">
    <source>
        <dbReference type="SAM" id="MobiDB-lite"/>
    </source>
</evidence>
<evidence type="ECO:0000256" key="5">
    <source>
        <dbReference type="ARBA" id="ARBA00022692"/>
    </source>
</evidence>
<feature type="transmembrane region" description="Helical" evidence="12">
    <location>
        <begin position="158"/>
        <end position="174"/>
    </location>
</feature>
<comment type="caution">
    <text evidence="15">The sequence shown here is derived from an EMBL/GenBank/DDBJ whole genome shotgun (WGS) entry which is preliminary data.</text>
</comment>
<name>A0A5N6S6A9_9BIFI</name>
<dbReference type="PROSITE" id="PS00211">
    <property type="entry name" value="ABC_TRANSPORTER_1"/>
    <property type="match status" value="1"/>
</dbReference>
<keyword evidence="7 15" id="KW-0067">ATP-binding</keyword>
<dbReference type="PROSITE" id="PS50893">
    <property type="entry name" value="ABC_TRANSPORTER_2"/>
    <property type="match status" value="1"/>
</dbReference>
<evidence type="ECO:0000256" key="10">
    <source>
        <dbReference type="ARBA" id="ARBA00023455"/>
    </source>
</evidence>
<dbReference type="PROSITE" id="PS50929">
    <property type="entry name" value="ABC_TM1F"/>
    <property type="match status" value="1"/>
</dbReference>
<evidence type="ECO:0000256" key="3">
    <source>
        <dbReference type="ARBA" id="ARBA00022475"/>
    </source>
</evidence>
<dbReference type="Gene3D" id="1.20.1560.10">
    <property type="entry name" value="ABC transporter type 1, transmembrane domain"/>
    <property type="match status" value="1"/>
</dbReference>
<evidence type="ECO:0000313" key="15">
    <source>
        <dbReference type="EMBL" id="KAE8128811.1"/>
    </source>
</evidence>
<dbReference type="PANTHER" id="PTHR43394">
    <property type="entry name" value="ATP-DEPENDENT PERMEASE MDL1, MITOCHONDRIAL"/>
    <property type="match status" value="1"/>
</dbReference>
<evidence type="ECO:0000256" key="12">
    <source>
        <dbReference type="SAM" id="Phobius"/>
    </source>
</evidence>
<keyword evidence="9 12" id="KW-0472">Membrane</keyword>
<proteinExistence type="inferred from homology"/>
<reference evidence="15 16" key="1">
    <citation type="submission" date="2018-04" db="EMBL/GenBank/DDBJ databases">
        <authorList>
            <person name="Eckel V.P."/>
            <person name="Vogel R.F."/>
        </authorList>
    </citation>
    <scope>NUCLEOTIDE SEQUENCE [LARGE SCALE GENOMIC DNA]</scope>
    <source>
        <strain evidence="16">TMW 2.1764</strain>
    </source>
</reference>